<dbReference type="AlphaFoldDB" id="A0A9P7B4B4"/>
<name>A0A9P7B4B4_MAUEX</name>
<reference evidence="1 2" key="1">
    <citation type="submission" date="2020-11" db="EMBL/GenBank/DDBJ databases">
        <title>Kefir isolates.</title>
        <authorList>
            <person name="Marcisauskas S."/>
            <person name="Kim Y."/>
            <person name="Blasche S."/>
        </authorList>
    </citation>
    <scope>NUCLEOTIDE SEQUENCE [LARGE SCALE GENOMIC DNA]</scope>
    <source>
        <strain evidence="1 2">OG2</strain>
    </source>
</reference>
<dbReference type="EMBL" id="PUHR01000210">
    <property type="protein sequence ID" value="KAG0658523.1"/>
    <property type="molecule type" value="Genomic_DNA"/>
</dbReference>
<dbReference type="Proteomes" id="UP000750334">
    <property type="component" value="Unassembled WGS sequence"/>
</dbReference>
<evidence type="ECO:0000313" key="2">
    <source>
        <dbReference type="Proteomes" id="UP000750334"/>
    </source>
</evidence>
<comment type="caution">
    <text evidence="1">The sequence shown here is derived from an EMBL/GenBank/DDBJ whole genome shotgun (WGS) entry which is preliminary data.</text>
</comment>
<dbReference type="OrthoDB" id="4066259at2759"/>
<organism evidence="1 2">
    <name type="scientific">Maudiozyma exigua</name>
    <name type="common">Yeast</name>
    <name type="synonym">Kazachstania exigua</name>
    <dbReference type="NCBI Taxonomy" id="34358"/>
    <lineage>
        <taxon>Eukaryota</taxon>
        <taxon>Fungi</taxon>
        <taxon>Dikarya</taxon>
        <taxon>Ascomycota</taxon>
        <taxon>Saccharomycotina</taxon>
        <taxon>Saccharomycetes</taxon>
        <taxon>Saccharomycetales</taxon>
        <taxon>Saccharomycetaceae</taxon>
        <taxon>Maudiozyma</taxon>
    </lineage>
</organism>
<keyword evidence="2" id="KW-1185">Reference proteome</keyword>
<accession>A0A9P7B4B4</accession>
<sequence length="336" mass="38274">MDCDFRKESPQQETPLGLWSWYVSNLKDGTFEQIVDNEERLNEIKNQSFASGINLIISVPENLVSSDTMDILKDKFEGYIPNTVVIDLQETTTTNEHLYLIQDTHNKFIYKFRIDSIKNDLLPLIKPSEIQLNAQQPSPPLSDESEELHFNPIEVSEPIINEIKSNEMVQIVEDSDSSEEDTDDDDDDSGAIILNFTRKCRYGSRLHVDKDDFFSPVDSELISISSIENNVSMDVELSRLEQCSSLRRVMANNNSSIFDKTFSSKDLDLKLVGPLCRDDGEPDSFSTAIRQGLGEDWILYDNAFHLNNLECCSMDEVLYGDRTVTTLIFTLNVILN</sequence>
<protein>
    <submittedName>
        <fullName evidence="1">Uncharacterized protein</fullName>
    </submittedName>
</protein>
<proteinExistence type="predicted"/>
<gene>
    <name evidence="1" type="ORF">C6P45_002174</name>
</gene>
<evidence type="ECO:0000313" key="1">
    <source>
        <dbReference type="EMBL" id="KAG0658523.1"/>
    </source>
</evidence>